<dbReference type="SMART" id="SM00356">
    <property type="entry name" value="ZnF_C3H1"/>
    <property type="match status" value="5"/>
</dbReference>
<name>A0A1S3ZX77_TOBAC</name>
<dbReference type="Pfam" id="PF00642">
    <property type="entry name" value="zf-CCCH"/>
    <property type="match status" value="4"/>
</dbReference>
<dbReference type="InterPro" id="IPR036855">
    <property type="entry name" value="Znf_CCCH_sf"/>
</dbReference>
<evidence type="ECO:0000313" key="7">
    <source>
        <dbReference type="RefSeq" id="XP_016468901.2"/>
    </source>
</evidence>
<dbReference type="PANTHER" id="PTHR12506:SF20">
    <property type="entry name" value="ZINC FINGER CCCH DOMAIN-CONTAINING PROTEIN 67"/>
    <property type="match status" value="1"/>
</dbReference>
<evidence type="ECO:0000313" key="6">
    <source>
        <dbReference type="Proteomes" id="UP000790787"/>
    </source>
</evidence>
<dbReference type="GO" id="GO:0003729">
    <property type="term" value="F:mRNA binding"/>
    <property type="evidence" value="ECO:0000318"/>
    <property type="project" value="GO_Central"/>
</dbReference>
<reference evidence="7" key="2">
    <citation type="submission" date="2025-08" db="UniProtKB">
        <authorList>
            <consortium name="RefSeq"/>
        </authorList>
    </citation>
    <scope>IDENTIFICATION</scope>
    <source>
        <tissue evidence="7">Leaf</tissue>
    </source>
</reference>
<keyword evidence="2 5" id="KW-0863">Zinc-finger</keyword>
<evidence type="ECO:0000256" key="4">
    <source>
        <dbReference type="ARBA" id="ARBA00023125"/>
    </source>
</evidence>
<dbReference type="RefSeq" id="XP_016468901.2">
    <property type="nucleotide sequence ID" value="XM_016613415.2"/>
</dbReference>
<dbReference type="PANTHER" id="PTHR12506">
    <property type="entry name" value="PROTEIN PHOSPHATASE RELATED"/>
    <property type="match status" value="1"/>
</dbReference>
<keyword evidence="3 5" id="KW-0862">Zinc</keyword>
<dbReference type="SUPFAM" id="SSF90229">
    <property type="entry name" value="CCCH zinc finger"/>
    <property type="match status" value="5"/>
</dbReference>
<dbReference type="Gene3D" id="4.10.1000.10">
    <property type="entry name" value="Zinc finger, CCCH-type"/>
    <property type="match status" value="2"/>
</dbReference>
<evidence type="ECO:0000256" key="5">
    <source>
        <dbReference type="PROSITE-ProRule" id="PRU00723"/>
    </source>
</evidence>
<dbReference type="Gene3D" id="2.30.30.1190">
    <property type="match status" value="1"/>
</dbReference>
<dbReference type="InterPro" id="IPR000571">
    <property type="entry name" value="Znf_CCCH"/>
</dbReference>
<dbReference type="Proteomes" id="UP000790787">
    <property type="component" value="Chromosome 6"/>
</dbReference>
<dbReference type="InterPro" id="IPR050974">
    <property type="entry name" value="Plant_ZF_CCCH"/>
</dbReference>
<dbReference type="RefSeq" id="XP_016468901.1">
    <property type="nucleotide sequence ID" value="XM_016613415.1"/>
</dbReference>
<dbReference type="PROSITE" id="PS50103">
    <property type="entry name" value="ZF_C3H1"/>
    <property type="match status" value="5"/>
</dbReference>
<dbReference type="GO" id="GO:0008270">
    <property type="term" value="F:zinc ion binding"/>
    <property type="evidence" value="ECO:0007669"/>
    <property type="project" value="UniProtKB-KW"/>
</dbReference>
<dbReference type="Pfam" id="PF14608">
    <property type="entry name" value="zf-CCCH_2"/>
    <property type="match status" value="1"/>
</dbReference>
<keyword evidence="1 5" id="KW-0479">Metal-binding</keyword>
<evidence type="ECO:0000256" key="3">
    <source>
        <dbReference type="ARBA" id="ARBA00022833"/>
    </source>
</evidence>
<dbReference type="OMA" id="CLHYSRY"/>
<organism evidence="6 7">
    <name type="scientific">Nicotiana tabacum</name>
    <name type="common">Common tobacco</name>
    <dbReference type="NCBI Taxonomy" id="4097"/>
    <lineage>
        <taxon>Eukaryota</taxon>
        <taxon>Viridiplantae</taxon>
        <taxon>Streptophyta</taxon>
        <taxon>Embryophyta</taxon>
        <taxon>Tracheophyta</taxon>
        <taxon>Spermatophyta</taxon>
        <taxon>Magnoliopsida</taxon>
        <taxon>eudicotyledons</taxon>
        <taxon>Gunneridae</taxon>
        <taxon>Pentapetalae</taxon>
        <taxon>asterids</taxon>
        <taxon>lamiids</taxon>
        <taxon>Solanales</taxon>
        <taxon>Solanaceae</taxon>
        <taxon>Nicotianoideae</taxon>
        <taxon>Nicotianeae</taxon>
        <taxon>Nicotiana</taxon>
    </lineage>
</organism>
<reference evidence="6" key="1">
    <citation type="journal article" date="2014" name="Nat. Commun.">
        <title>The tobacco genome sequence and its comparison with those of tomato and potato.</title>
        <authorList>
            <person name="Sierro N."/>
            <person name="Battey J.N."/>
            <person name="Ouadi S."/>
            <person name="Bakaher N."/>
            <person name="Bovet L."/>
            <person name="Willig A."/>
            <person name="Goepfert S."/>
            <person name="Peitsch M.C."/>
            <person name="Ivanov N.V."/>
        </authorList>
    </citation>
    <scope>NUCLEOTIDE SEQUENCE [LARGE SCALE GENOMIC DNA]</scope>
</reference>
<gene>
    <name evidence="7" type="primary">LOC107791368</name>
</gene>
<dbReference type="OrthoDB" id="411372at2759"/>
<dbReference type="PaxDb" id="4097-A0A1S3ZX77"/>
<keyword evidence="6" id="KW-1185">Reference proteome</keyword>
<evidence type="ECO:0000256" key="2">
    <source>
        <dbReference type="ARBA" id="ARBA00022771"/>
    </source>
</evidence>
<dbReference type="KEGG" id="nta:107791368"/>
<proteinExistence type="predicted"/>
<dbReference type="GO" id="GO:0003677">
    <property type="term" value="F:DNA binding"/>
    <property type="evidence" value="ECO:0007669"/>
    <property type="project" value="UniProtKB-KW"/>
</dbReference>
<evidence type="ECO:0000256" key="1">
    <source>
        <dbReference type="ARBA" id="ARBA00022723"/>
    </source>
</evidence>
<dbReference type="GeneID" id="107791368"/>
<protein>
    <submittedName>
        <fullName evidence="7">Zinc finger CCCH domain-containing protein 67 isoform X1</fullName>
    </submittedName>
</protein>
<dbReference type="AlphaFoldDB" id="A0A1S3ZX77"/>
<sequence length="519" mass="58600">MEEAIEQQQIQNQNQNQSPKHTQEELGFESQTPQTSLLPSDLNIQNPNQNQPNENDDEDEMAMQIICEDLRDLVLNQALDKEREKEDLHHLDPEENGKINENEVENVEGNDDGWGDVGEYGDYHYDEENRSGSVNGNDNENDGEKENGYEGDSKEGGGFNANNRIKKKFIYPLRPDAQDCPYFMKTGVCKFGFNCKFNHPSRRKYQTLLPILQQGTKEKGKQREESQERPGQIECKYYLTSGGCKYGKACKFNHSREKGSISPIAEFNFLGLPIRPGEKECPYYMRTGSCKYGSNCRFHHPDPTTVAGADRSSGYNNGGAVPVQASSHPAASSWSSPRALNDTAPYVPMMYPPTQGIPSPNTEWNGYQAPVYPTAEKRLPTPPAFGMNNPATKTNYYPRPLQPLLVEEYPERPGQPDCSYFIKTGDCKYKFNCKFHHPKSRVSKANSSTLNEKGLPLRPDQTVCSFYSRYGICKFGPACKFDHPENYVGSGSSTEYGFDQPQQSQMSLGWQGRELEVDR</sequence>
<keyword evidence="4" id="KW-0238">DNA-binding</keyword>
<dbReference type="STRING" id="4097.A0A1S3ZX77"/>
<accession>A0A1S3ZX77</accession>